<comment type="similarity">
    <text evidence="1">Belongs to the DNA polymerase type-Y family.</text>
</comment>
<dbReference type="InterPro" id="IPR036775">
    <property type="entry name" value="DNA_pol_Y-fam_lit_finger_sf"/>
</dbReference>
<dbReference type="InterPro" id="IPR001126">
    <property type="entry name" value="UmuC"/>
</dbReference>
<dbReference type="AlphaFoldDB" id="A0A401JCZ7"/>
<dbReference type="GO" id="GO:0042276">
    <property type="term" value="P:error-prone translesion synthesis"/>
    <property type="evidence" value="ECO:0007669"/>
    <property type="project" value="TreeGrafter"/>
</dbReference>
<dbReference type="SUPFAM" id="SSF100879">
    <property type="entry name" value="Lesion bypass DNA polymerase (Y-family), little finger domain"/>
    <property type="match status" value="1"/>
</dbReference>
<dbReference type="InterPro" id="IPR043128">
    <property type="entry name" value="Rev_trsase/Diguanyl_cyclase"/>
</dbReference>
<protein>
    <submittedName>
        <fullName evidence="3">DNA polymerase IV</fullName>
    </submittedName>
</protein>
<keyword evidence="4" id="KW-1185">Reference proteome</keyword>
<dbReference type="GO" id="GO:0003684">
    <property type="term" value="F:damaged DNA binding"/>
    <property type="evidence" value="ECO:0007669"/>
    <property type="project" value="InterPro"/>
</dbReference>
<evidence type="ECO:0000259" key="2">
    <source>
        <dbReference type="PROSITE" id="PS50173"/>
    </source>
</evidence>
<dbReference type="InterPro" id="IPR050116">
    <property type="entry name" value="DNA_polymerase-Y"/>
</dbReference>
<dbReference type="Gene3D" id="3.40.1170.60">
    <property type="match status" value="1"/>
</dbReference>
<dbReference type="CDD" id="cd00424">
    <property type="entry name" value="PolY"/>
    <property type="match status" value="1"/>
</dbReference>
<dbReference type="Proteomes" id="UP000286806">
    <property type="component" value="Unassembled WGS sequence"/>
</dbReference>
<comment type="caution">
    <text evidence="3">The sequence shown here is derived from an EMBL/GenBank/DDBJ whole genome shotgun (WGS) entry which is preliminary data.</text>
</comment>
<dbReference type="GO" id="GO:0006281">
    <property type="term" value="P:DNA repair"/>
    <property type="evidence" value="ECO:0007669"/>
    <property type="project" value="InterPro"/>
</dbReference>
<dbReference type="Pfam" id="PF11799">
    <property type="entry name" value="IMS_C"/>
    <property type="match status" value="1"/>
</dbReference>
<gene>
    <name evidence="3" type="ORF">SFMTTN_1355</name>
</gene>
<dbReference type="GO" id="GO:0005829">
    <property type="term" value="C:cytosol"/>
    <property type="evidence" value="ECO:0007669"/>
    <property type="project" value="TreeGrafter"/>
</dbReference>
<dbReference type="GO" id="GO:0003887">
    <property type="term" value="F:DNA-directed DNA polymerase activity"/>
    <property type="evidence" value="ECO:0007669"/>
    <property type="project" value="InterPro"/>
</dbReference>
<organism evidence="3 4">
    <name type="scientific">Sulfuriferula multivorans</name>
    <dbReference type="NCBI Taxonomy" id="1559896"/>
    <lineage>
        <taxon>Bacteria</taxon>
        <taxon>Pseudomonadati</taxon>
        <taxon>Pseudomonadota</taxon>
        <taxon>Betaproteobacteria</taxon>
        <taxon>Nitrosomonadales</taxon>
        <taxon>Sulfuricellaceae</taxon>
        <taxon>Sulfuriferula</taxon>
    </lineage>
</organism>
<dbReference type="Gene3D" id="1.10.150.20">
    <property type="entry name" value="5' to 3' exonuclease, C-terminal subdomain"/>
    <property type="match status" value="1"/>
</dbReference>
<proteinExistence type="inferred from homology"/>
<dbReference type="InterPro" id="IPR053848">
    <property type="entry name" value="IMS_HHH_1"/>
</dbReference>
<dbReference type="PANTHER" id="PTHR11076">
    <property type="entry name" value="DNA REPAIR POLYMERASE UMUC / TRANSFERASE FAMILY MEMBER"/>
    <property type="match status" value="1"/>
</dbReference>
<reference evidence="3 4" key="1">
    <citation type="journal article" date="2019" name="Front. Microbiol.">
        <title>Genomes of Neutrophilic Sulfur-Oxidizing Chemolithoautotrophs Representing 9 Proteobacterial Species From 8 Genera.</title>
        <authorList>
            <person name="Watanabe T."/>
            <person name="Kojima H."/>
            <person name="Umezawa K."/>
            <person name="Hori C."/>
            <person name="Takasuka T.E."/>
            <person name="Kato Y."/>
            <person name="Fukui M."/>
        </authorList>
    </citation>
    <scope>NUCLEOTIDE SEQUENCE [LARGE SCALE GENOMIC DNA]</scope>
    <source>
        <strain evidence="3 4">TTN</strain>
    </source>
</reference>
<dbReference type="SUPFAM" id="SSF56672">
    <property type="entry name" value="DNA/RNA polymerases"/>
    <property type="match status" value="1"/>
</dbReference>
<evidence type="ECO:0000256" key="1">
    <source>
        <dbReference type="ARBA" id="ARBA00010945"/>
    </source>
</evidence>
<feature type="domain" description="UmuC" evidence="2">
    <location>
        <begin position="4"/>
        <end position="187"/>
    </location>
</feature>
<dbReference type="GO" id="GO:0009432">
    <property type="term" value="P:SOS response"/>
    <property type="evidence" value="ECO:0007669"/>
    <property type="project" value="TreeGrafter"/>
</dbReference>
<accession>A0A401JCZ7</accession>
<dbReference type="InterPro" id="IPR017961">
    <property type="entry name" value="DNA_pol_Y-fam_little_finger"/>
</dbReference>
<dbReference type="PROSITE" id="PS50173">
    <property type="entry name" value="UMUC"/>
    <property type="match status" value="1"/>
</dbReference>
<dbReference type="Pfam" id="PF21999">
    <property type="entry name" value="IMS_HHH_1"/>
    <property type="match status" value="1"/>
</dbReference>
<dbReference type="Pfam" id="PF00817">
    <property type="entry name" value="IMS"/>
    <property type="match status" value="1"/>
</dbReference>
<dbReference type="Gene3D" id="3.30.1490.100">
    <property type="entry name" value="DNA polymerase, Y-family, little finger domain"/>
    <property type="match status" value="1"/>
</dbReference>
<dbReference type="EMBL" id="BGOW01000013">
    <property type="protein sequence ID" value="GBL45545.1"/>
    <property type="molecule type" value="Genomic_DNA"/>
</dbReference>
<evidence type="ECO:0000313" key="3">
    <source>
        <dbReference type="EMBL" id="GBL45545.1"/>
    </source>
</evidence>
<dbReference type="Gene3D" id="3.30.70.270">
    <property type="match status" value="1"/>
</dbReference>
<name>A0A401JCZ7_9PROT</name>
<dbReference type="PANTHER" id="PTHR11076:SF34">
    <property type="entry name" value="PROTEIN UMUC"/>
    <property type="match status" value="1"/>
</dbReference>
<dbReference type="InterPro" id="IPR043502">
    <property type="entry name" value="DNA/RNA_pol_sf"/>
</dbReference>
<dbReference type="OrthoDB" id="9808813at2"/>
<sequence length="406" mass="45035">MLHSLYVDFNSYFASAEQQAEPDLRGKPVCVAPVVAETTCCIAASYEAKAFGVRTGTPIHEARKLCKGILVVQARPSMYVDYHHQLVAAVESCTHVEAVYSIDEMHCELTGSQRLRANAETLAHKIKRTIYNTVGTELRCSIGIAPNLFLAKTASNMRKPDGLTVIELNDLPDCLYPLELRDINGVGRQMEKRLKQAGIHTLRDLWAADKARLARAWGSIEGERMHAKLRGEWLLPAPSARASIGHSHVLAPAMRNDHTAHSVLHKLLQKTAMRLRSHELLAGAMQIKVKYLRYPSWNEKISFDPSSDTLTLTDILDLLWKKKPVMRDDPLAVGVTLTRLVEAAHHTPSLFDTGIARSQLNATVDKLNARFGKNAVYFGAAHDALQAAPMRIAFGHIPDLDTESDE</sequence>
<evidence type="ECO:0000313" key="4">
    <source>
        <dbReference type="Proteomes" id="UP000286806"/>
    </source>
</evidence>
<dbReference type="RefSeq" id="WP_124704365.1">
    <property type="nucleotide sequence ID" value="NZ_BGOW01000013.1"/>
</dbReference>